<gene>
    <name evidence="2" type="ORF">PRVXT_000875</name>
</gene>
<name>A0AAU7VNU8_9FIRM</name>
<sequence>MKGKEISVRLKFMCVFAVFYLTLIISVMIPFMGAEVARVNPEKVYFFWPTLIFIWVTSIPFYIASFQGWFICQEIGDDNFFSKKK</sequence>
<organism evidence="2">
    <name type="scientific">Proteinivorax tanatarense</name>
    <dbReference type="NCBI Taxonomy" id="1260629"/>
    <lineage>
        <taxon>Bacteria</taxon>
        <taxon>Bacillati</taxon>
        <taxon>Bacillota</taxon>
        <taxon>Clostridia</taxon>
        <taxon>Eubacteriales</taxon>
        <taxon>Proteinivoracaceae</taxon>
        <taxon>Proteinivorax</taxon>
    </lineage>
</organism>
<protein>
    <submittedName>
        <fullName evidence="2">DUF2975 domain-containing protein</fullName>
    </submittedName>
</protein>
<evidence type="ECO:0000256" key="1">
    <source>
        <dbReference type="SAM" id="Phobius"/>
    </source>
</evidence>
<dbReference type="InterPro" id="IPR021354">
    <property type="entry name" value="DUF2975"/>
</dbReference>
<proteinExistence type="predicted"/>
<dbReference type="AlphaFoldDB" id="A0AAU7VNU8"/>
<feature type="transmembrane region" description="Helical" evidence="1">
    <location>
        <begin position="12"/>
        <end position="33"/>
    </location>
</feature>
<dbReference type="Pfam" id="PF11188">
    <property type="entry name" value="DUF2975"/>
    <property type="match status" value="1"/>
</dbReference>
<evidence type="ECO:0000313" key="2">
    <source>
        <dbReference type="EMBL" id="XBX75721.1"/>
    </source>
</evidence>
<keyword evidence="1" id="KW-0472">Membrane</keyword>
<reference evidence="2" key="2">
    <citation type="submission" date="2024-06" db="EMBL/GenBank/DDBJ databases">
        <authorList>
            <person name="Petrova K.O."/>
            <person name="Toshchakov S.V."/>
            <person name="Boltjanskaja Y.V."/>
            <person name="Kevbrin V."/>
        </authorList>
    </citation>
    <scope>NUCLEOTIDE SEQUENCE</scope>
    <source>
        <strain evidence="2">Z-910T</strain>
    </source>
</reference>
<keyword evidence="1" id="KW-0812">Transmembrane</keyword>
<keyword evidence="1" id="KW-1133">Transmembrane helix</keyword>
<dbReference type="RefSeq" id="WP_350344461.1">
    <property type="nucleotide sequence ID" value="NZ_CP158367.1"/>
</dbReference>
<feature type="transmembrane region" description="Helical" evidence="1">
    <location>
        <begin position="45"/>
        <end position="64"/>
    </location>
</feature>
<reference evidence="2" key="1">
    <citation type="journal article" date="2013" name="Extremophiles">
        <title>Proteinivorax tanatarense gen. nov., sp. nov., an anaerobic, haloalkaliphilic, proteolytic bacterium isolated from a decaying algal bloom, and proposal of Proteinivoraceae fam. nov.</title>
        <authorList>
            <person name="Kevbrin V."/>
            <person name="Boltyanskaya Y."/>
            <person name="Zhilina T."/>
            <person name="Kolganova T."/>
            <person name="Lavrentjeva E."/>
            <person name="Kuznetsov B."/>
        </authorList>
    </citation>
    <scope>NUCLEOTIDE SEQUENCE</scope>
    <source>
        <strain evidence="2">Z-910T</strain>
    </source>
</reference>
<accession>A0AAU7VNU8</accession>
<dbReference type="EMBL" id="CP158367">
    <property type="protein sequence ID" value="XBX75721.1"/>
    <property type="molecule type" value="Genomic_DNA"/>
</dbReference>